<feature type="domain" description="Phenol hydroxylase-like C-terminal dimerisation" evidence="6">
    <location>
        <begin position="352"/>
        <end position="533"/>
    </location>
</feature>
<protein>
    <recommendedName>
        <fullName evidence="9">FAD-binding domain-containing protein</fullName>
    </recommendedName>
</protein>
<evidence type="ECO:0000256" key="1">
    <source>
        <dbReference type="ARBA" id="ARBA00007801"/>
    </source>
</evidence>
<dbReference type="GO" id="GO:0071949">
    <property type="term" value="F:FAD binding"/>
    <property type="evidence" value="ECO:0007669"/>
    <property type="project" value="InterPro"/>
</dbReference>
<dbReference type="SUPFAM" id="SSF52833">
    <property type="entry name" value="Thioredoxin-like"/>
    <property type="match status" value="1"/>
</dbReference>
<keyword evidence="2" id="KW-0285">Flavoprotein</keyword>
<reference evidence="7 8" key="1">
    <citation type="journal article" date="2017" name="Biotechnol. Biofuels">
        <title>Differential beta-glucosidase expression as a function of carbon source availability in Talaromyces amestolkiae: a genomic and proteomic approach.</title>
        <authorList>
            <person name="de Eugenio L.I."/>
            <person name="Mendez-Liter J.A."/>
            <person name="Nieto-Dominguez M."/>
            <person name="Alonso L."/>
            <person name="Gil-Munoz J."/>
            <person name="Barriuso J."/>
            <person name="Prieto A."/>
            <person name="Martinez M.J."/>
        </authorList>
    </citation>
    <scope>NUCLEOTIDE SEQUENCE [LARGE SCALE GENOMIC DNA]</scope>
    <source>
        <strain evidence="7 8">CIB</strain>
    </source>
</reference>
<dbReference type="InterPro" id="IPR036249">
    <property type="entry name" value="Thioredoxin-like_sf"/>
</dbReference>
<accession>A0A364KNG3</accession>
<dbReference type="AlphaFoldDB" id="A0A364KNG3"/>
<dbReference type="CDD" id="cd02979">
    <property type="entry name" value="PHOX_C"/>
    <property type="match status" value="1"/>
</dbReference>
<proteinExistence type="inferred from homology"/>
<dbReference type="InterPro" id="IPR002938">
    <property type="entry name" value="FAD-bd"/>
</dbReference>
<dbReference type="PANTHER" id="PTHR43004">
    <property type="entry name" value="TRK SYSTEM POTASSIUM UPTAKE PROTEIN"/>
    <property type="match status" value="1"/>
</dbReference>
<keyword evidence="8" id="KW-1185">Reference proteome</keyword>
<dbReference type="InterPro" id="IPR050641">
    <property type="entry name" value="RIFMO-like"/>
</dbReference>
<dbReference type="SUPFAM" id="SSF51905">
    <property type="entry name" value="FAD/NAD(P)-binding domain"/>
    <property type="match status" value="1"/>
</dbReference>
<evidence type="ECO:0000256" key="3">
    <source>
        <dbReference type="ARBA" id="ARBA00022827"/>
    </source>
</evidence>
<dbReference type="PANTHER" id="PTHR43004:SF20">
    <property type="entry name" value="2-MONOOXYGENASE, PUTATIVE (AFU_ORTHOLOGUE AFUA_1G13660)-RELATED"/>
    <property type="match status" value="1"/>
</dbReference>
<evidence type="ECO:0008006" key="9">
    <source>
        <dbReference type="Google" id="ProtNLM"/>
    </source>
</evidence>
<dbReference type="InterPro" id="IPR012941">
    <property type="entry name" value="Phe_hydrox_C_dim_dom"/>
</dbReference>
<dbReference type="SUPFAM" id="SSF54373">
    <property type="entry name" value="FAD-linked reductases, C-terminal domain"/>
    <property type="match status" value="1"/>
</dbReference>
<dbReference type="Pfam" id="PF07976">
    <property type="entry name" value="Phe_hydrox_dim"/>
    <property type="match status" value="1"/>
</dbReference>
<evidence type="ECO:0000259" key="6">
    <source>
        <dbReference type="Pfam" id="PF07976"/>
    </source>
</evidence>
<evidence type="ECO:0000259" key="5">
    <source>
        <dbReference type="Pfam" id="PF01494"/>
    </source>
</evidence>
<dbReference type="InterPro" id="IPR036188">
    <property type="entry name" value="FAD/NAD-bd_sf"/>
</dbReference>
<dbReference type="Proteomes" id="UP000249363">
    <property type="component" value="Unassembled WGS sequence"/>
</dbReference>
<name>A0A364KNG3_TALAM</name>
<dbReference type="RefSeq" id="XP_040729568.1">
    <property type="nucleotide sequence ID" value="XM_040873058.1"/>
</dbReference>
<dbReference type="InterPro" id="IPR038220">
    <property type="entry name" value="PHOX_C_sf"/>
</dbReference>
<dbReference type="Gene3D" id="3.40.30.20">
    <property type="match status" value="1"/>
</dbReference>
<feature type="domain" description="FAD-binding" evidence="5">
    <location>
        <begin position="118"/>
        <end position="316"/>
    </location>
</feature>
<keyword evidence="3" id="KW-0274">FAD</keyword>
<dbReference type="STRING" id="1196081.A0A364KNG3"/>
<dbReference type="PRINTS" id="PR00420">
    <property type="entry name" value="RNGMNOXGNASE"/>
</dbReference>
<keyword evidence="4" id="KW-0560">Oxidoreductase</keyword>
<evidence type="ECO:0000256" key="4">
    <source>
        <dbReference type="ARBA" id="ARBA00023002"/>
    </source>
</evidence>
<comment type="caution">
    <text evidence="7">The sequence shown here is derived from an EMBL/GenBank/DDBJ whole genome shotgun (WGS) entry which is preliminary data.</text>
</comment>
<dbReference type="Pfam" id="PF01494">
    <property type="entry name" value="FAD_binding_3"/>
    <property type="match status" value="1"/>
</dbReference>
<dbReference type="GO" id="GO:0016709">
    <property type="term" value="F:oxidoreductase activity, acting on paired donors, with incorporation or reduction of molecular oxygen, NAD(P)H as one donor, and incorporation of one atom of oxygen"/>
    <property type="evidence" value="ECO:0007669"/>
    <property type="project" value="UniProtKB-ARBA"/>
</dbReference>
<dbReference type="OrthoDB" id="1716816at2759"/>
<dbReference type="Gene3D" id="3.50.50.60">
    <property type="entry name" value="FAD/NAD(P)-binding domain"/>
    <property type="match status" value="1"/>
</dbReference>
<dbReference type="Gene3D" id="3.30.9.10">
    <property type="entry name" value="D-Amino Acid Oxidase, subunit A, domain 2"/>
    <property type="match status" value="1"/>
</dbReference>
<gene>
    <name evidence="7" type="ORF">BHQ10_001063</name>
</gene>
<evidence type="ECO:0000313" key="7">
    <source>
        <dbReference type="EMBL" id="RAO65051.1"/>
    </source>
</evidence>
<evidence type="ECO:0000256" key="2">
    <source>
        <dbReference type="ARBA" id="ARBA00022630"/>
    </source>
</evidence>
<organism evidence="7 8">
    <name type="scientific">Talaromyces amestolkiae</name>
    <dbReference type="NCBI Taxonomy" id="1196081"/>
    <lineage>
        <taxon>Eukaryota</taxon>
        <taxon>Fungi</taxon>
        <taxon>Dikarya</taxon>
        <taxon>Ascomycota</taxon>
        <taxon>Pezizomycotina</taxon>
        <taxon>Eurotiomycetes</taxon>
        <taxon>Eurotiomycetidae</taxon>
        <taxon>Eurotiales</taxon>
        <taxon>Trichocomaceae</taxon>
        <taxon>Talaromyces</taxon>
        <taxon>Talaromyces sect. Talaromyces</taxon>
    </lineage>
</organism>
<sequence length="535" mass="61131">MEVFESFGFEQEIIKLWDPITDDAVWMRDVDGRFYRAERETRPLPLRTRWVGGLLQQAVIENIIKQHIKSISPIQVEYESVPTSLWFDEAEINDPDGYPCIINLRRRKSTKEDAATNDHDQLPQNTETVRAKYVIGADGGKSWTRKQLGFAMEGNKTDSIWGVIDLIVISDFPDIEGGNLFFFRRERGMTRFYVQLNRGKVTENLCRESVTQETIIEKIRYMLRPYTVAVKNCEWWSAYTVAQHLSTGMTKNGRAFLVGDAVHTHSPLVGQGMNVGMQDSYNLGWKLAGVIRKQFDSKILDTFEIERRPVAEQLVEVDQIYLQLFDAPKGKEPEWLLERAAQLEPFLMGLSVNYSTSPLTALSSTSTQATNLLPSDLSERIIPGRRFPEMTVYNHASGKLYPLQRLLRANGNFHVIVFAGDISQLEKRNLMNRAGTGLESIQKGLQLKLNIFAIHRTTRAAVELANMHDIFFPFDETMGRDYDRVYCDLDVTYEEAGIDIGGGIVVVRPDQYVSWTGGLDNTDGLREYFEHVFRT</sequence>
<dbReference type="EMBL" id="MIKG01000001">
    <property type="protein sequence ID" value="RAO65051.1"/>
    <property type="molecule type" value="Genomic_DNA"/>
</dbReference>
<evidence type="ECO:0000313" key="8">
    <source>
        <dbReference type="Proteomes" id="UP000249363"/>
    </source>
</evidence>
<comment type="similarity">
    <text evidence="1">Belongs to the PheA/TfdB FAD monooxygenase family.</text>
</comment>
<dbReference type="GeneID" id="63790280"/>